<dbReference type="GO" id="GO:0005856">
    <property type="term" value="C:cytoskeleton"/>
    <property type="evidence" value="ECO:0007669"/>
    <property type="project" value="UniProtKB-ARBA"/>
</dbReference>
<organism evidence="4 5">
    <name type="scientific">Nothoprocta pentlandii</name>
    <dbReference type="NCBI Taxonomy" id="2585814"/>
    <lineage>
        <taxon>Eukaryota</taxon>
        <taxon>Metazoa</taxon>
        <taxon>Chordata</taxon>
        <taxon>Craniata</taxon>
        <taxon>Vertebrata</taxon>
        <taxon>Euteleostomi</taxon>
        <taxon>Archelosauria</taxon>
        <taxon>Archosauria</taxon>
        <taxon>Dinosauria</taxon>
        <taxon>Saurischia</taxon>
        <taxon>Theropoda</taxon>
        <taxon>Coelurosauria</taxon>
        <taxon>Aves</taxon>
        <taxon>Palaeognathae</taxon>
        <taxon>Tinamiformes</taxon>
        <taxon>Tinamidae</taxon>
        <taxon>Nothoprocta</taxon>
    </lineage>
</organism>
<dbReference type="EMBL" id="VZSG01000005">
    <property type="protein sequence ID" value="NWX81613.1"/>
    <property type="molecule type" value="Genomic_DNA"/>
</dbReference>
<protein>
    <submittedName>
        <fullName evidence="4">F161B protein</fullName>
    </submittedName>
</protein>
<evidence type="ECO:0000313" key="5">
    <source>
        <dbReference type="Proteomes" id="UP000538817"/>
    </source>
</evidence>
<evidence type="ECO:0000256" key="2">
    <source>
        <dbReference type="ARBA" id="ARBA00023054"/>
    </source>
</evidence>
<evidence type="ECO:0000256" key="1">
    <source>
        <dbReference type="ARBA" id="ARBA00006663"/>
    </source>
</evidence>
<keyword evidence="5" id="KW-1185">Reference proteome</keyword>
<comment type="caution">
    <text evidence="4">The sequence shown here is derived from an EMBL/GenBank/DDBJ whole genome shotgun (WGS) entry which is preliminary data.</text>
</comment>
<reference evidence="4 5" key="1">
    <citation type="submission" date="2019-09" db="EMBL/GenBank/DDBJ databases">
        <title>Bird 10,000 Genomes (B10K) Project - Family phase.</title>
        <authorList>
            <person name="Zhang G."/>
        </authorList>
    </citation>
    <scope>NUCLEOTIDE SEQUENCE [LARGE SCALE GENOMIC DNA]</scope>
    <source>
        <strain evidence="4">B10K-MSB-04</strain>
    </source>
</reference>
<dbReference type="Proteomes" id="UP000538817">
    <property type="component" value="Unassembled WGS sequence"/>
</dbReference>
<feature type="region of interest" description="Disordered" evidence="3">
    <location>
        <begin position="156"/>
        <end position="196"/>
    </location>
</feature>
<proteinExistence type="inferred from homology"/>
<gene>
    <name evidence="4" type="primary">Fam161b_1</name>
    <name evidence="4" type="ORF">NOTPEN_R14691</name>
</gene>
<dbReference type="InterPro" id="IPR019579">
    <property type="entry name" value="FAM161A/B"/>
</dbReference>
<feature type="compositionally biased region" description="Basic and acidic residues" evidence="3">
    <location>
        <begin position="163"/>
        <end position="175"/>
    </location>
</feature>
<dbReference type="Pfam" id="PF10595">
    <property type="entry name" value="FAM161A_B"/>
    <property type="match status" value="1"/>
</dbReference>
<keyword evidence="2" id="KW-0175">Coiled coil</keyword>
<feature type="non-terminal residue" evidence="4">
    <location>
        <position position="1"/>
    </location>
</feature>
<comment type="similarity">
    <text evidence="1">Belongs to the FAM161 family.</text>
</comment>
<sequence>SHTSDNKRQSSSLSDLTLDSAWDEQRTALLPKSRGRPKSASAPWLPSGTVPRPFAMTRREARSKAQLLKSLALLELDRERDKRPSQDEAECQKRFRAQPVPAHVFLPLYHEIMAQNEIRRQIATQKRKELLLSSLRPFSFLEKEERKKEAIRQKFLAAASPKESSKHKQVTREVPKSTYGPPLGDKLKGKSQGCCC</sequence>
<evidence type="ECO:0000313" key="4">
    <source>
        <dbReference type="EMBL" id="NWX81613.1"/>
    </source>
</evidence>
<dbReference type="GO" id="GO:0005929">
    <property type="term" value="C:cilium"/>
    <property type="evidence" value="ECO:0007669"/>
    <property type="project" value="TreeGrafter"/>
</dbReference>
<feature type="non-terminal residue" evidence="4">
    <location>
        <position position="196"/>
    </location>
</feature>
<accession>A0A7K6ZCM4</accession>
<dbReference type="GO" id="GO:0044782">
    <property type="term" value="P:cilium organization"/>
    <property type="evidence" value="ECO:0007669"/>
    <property type="project" value="TreeGrafter"/>
</dbReference>
<dbReference type="InterPro" id="IPR051655">
    <property type="entry name" value="FAM161"/>
</dbReference>
<dbReference type="PANTHER" id="PTHR21501">
    <property type="entry name" value="PROTEIN FAM-161"/>
    <property type="match status" value="1"/>
</dbReference>
<dbReference type="PANTHER" id="PTHR21501:SF4">
    <property type="entry name" value="PROTEIN FAM161B"/>
    <property type="match status" value="1"/>
</dbReference>
<name>A0A7K6ZCM4_9AVES</name>
<feature type="region of interest" description="Disordered" evidence="3">
    <location>
        <begin position="27"/>
        <end position="55"/>
    </location>
</feature>
<dbReference type="AlphaFoldDB" id="A0A7K6ZCM4"/>
<evidence type="ECO:0000256" key="3">
    <source>
        <dbReference type="SAM" id="MobiDB-lite"/>
    </source>
</evidence>